<gene>
    <name evidence="7" type="ORF">KDY119_01638</name>
</gene>
<dbReference type="InterPro" id="IPR036388">
    <property type="entry name" value="WH-like_DNA-bd_sf"/>
</dbReference>
<keyword evidence="7" id="KW-0378">Hydrolase</keyword>
<organism evidence="7 8">
    <name type="scientific">Luteimicrobium xylanilyticum</name>
    <dbReference type="NCBI Taxonomy" id="1133546"/>
    <lineage>
        <taxon>Bacteria</taxon>
        <taxon>Bacillati</taxon>
        <taxon>Actinomycetota</taxon>
        <taxon>Actinomycetes</taxon>
        <taxon>Micrococcales</taxon>
        <taxon>Luteimicrobium</taxon>
    </lineage>
</organism>
<reference evidence="7 8" key="1">
    <citation type="submission" date="2019-10" db="EMBL/GenBank/DDBJ databases">
        <title>Genome sequence of Luteimicrobium xylanilyticum HY-24.</title>
        <authorList>
            <person name="Kim D.Y."/>
            <person name="Park H.-Y."/>
        </authorList>
    </citation>
    <scope>NUCLEOTIDE SEQUENCE [LARGE SCALE GENOMIC DNA]</scope>
    <source>
        <strain evidence="7 8">HY-24</strain>
    </source>
</reference>
<proteinExistence type="predicted"/>
<keyword evidence="3" id="KW-0597">Phosphoprotein</keyword>
<keyword evidence="7" id="KW-0489">Methyltransferase</keyword>
<dbReference type="Gene3D" id="3.30.450.20">
    <property type="entry name" value="PAS domain"/>
    <property type="match status" value="1"/>
</dbReference>
<evidence type="ECO:0000313" key="8">
    <source>
        <dbReference type="Proteomes" id="UP000326702"/>
    </source>
</evidence>
<dbReference type="InterPro" id="IPR052162">
    <property type="entry name" value="Sensor_kinase/Photoreceptor"/>
</dbReference>
<sequence>MSLAHSSIPAEDDDLVVRPASGGPAVPARSGRFSLEVATGAWWWSDETYRIHGFEPGEVVPTTRLVLAHKHPGDRERFRTALVEAWLERGSFVSVHRILAANGVTRHVVVTGRAEPDVEGPGRLTGTVVDVTAQVAAAAAQLADEQIRRSVETRATIEQAKGLLAAAWQTSPEAAFDRLRRLSMERNVPVRDLAADVVERACGGTASSSATRS</sequence>
<dbReference type="GO" id="GO:0032259">
    <property type="term" value="P:methylation"/>
    <property type="evidence" value="ECO:0007669"/>
    <property type="project" value="UniProtKB-KW"/>
</dbReference>
<dbReference type="KEGG" id="lxl:KDY119_01638"/>
<dbReference type="Pfam" id="PF03861">
    <property type="entry name" value="ANTAR"/>
    <property type="match status" value="1"/>
</dbReference>
<dbReference type="InterPro" id="IPR035965">
    <property type="entry name" value="PAS-like_dom_sf"/>
</dbReference>
<dbReference type="PANTHER" id="PTHR43304:SF1">
    <property type="entry name" value="PAC DOMAIN-CONTAINING PROTEIN"/>
    <property type="match status" value="1"/>
</dbReference>
<dbReference type="Pfam" id="PF08447">
    <property type="entry name" value="PAS_3"/>
    <property type="match status" value="1"/>
</dbReference>
<feature type="domain" description="ANTAR" evidence="6">
    <location>
        <begin position="137"/>
        <end position="198"/>
    </location>
</feature>
<dbReference type="OrthoDB" id="3787288at2"/>
<dbReference type="InterPro" id="IPR013655">
    <property type="entry name" value="PAS_fold_3"/>
</dbReference>
<dbReference type="Gene3D" id="1.10.10.10">
    <property type="entry name" value="Winged helix-like DNA-binding domain superfamily/Winged helix DNA-binding domain"/>
    <property type="match status" value="1"/>
</dbReference>
<keyword evidence="5" id="KW-0418">Kinase</keyword>
<keyword evidence="4 7" id="KW-0808">Transferase</keyword>
<accession>A0A5P9Q9V2</accession>
<dbReference type="EC" id="2.7.13.3" evidence="2"/>
<evidence type="ECO:0000256" key="4">
    <source>
        <dbReference type="ARBA" id="ARBA00022679"/>
    </source>
</evidence>
<dbReference type="GO" id="GO:0004673">
    <property type="term" value="F:protein histidine kinase activity"/>
    <property type="evidence" value="ECO:0007669"/>
    <property type="project" value="UniProtKB-EC"/>
</dbReference>
<name>A0A5P9Q9V2_9MICO</name>
<evidence type="ECO:0000256" key="5">
    <source>
        <dbReference type="ARBA" id="ARBA00022777"/>
    </source>
</evidence>
<dbReference type="InterPro" id="IPR005561">
    <property type="entry name" value="ANTAR"/>
</dbReference>
<protein>
    <recommendedName>
        <fullName evidence="2">histidine kinase</fullName>
        <ecNumber evidence="2">2.7.13.3</ecNumber>
    </recommendedName>
</protein>
<dbReference type="SUPFAM" id="SSF55785">
    <property type="entry name" value="PYP-like sensor domain (PAS domain)"/>
    <property type="match status" value="1"/>
</dbReference>
<dbReference type="EMBL" id="CP045529">
    <property type="protein sequence ID" value="QFU98129.1"/>
    <property type="molecule type" value="Genomic_DNA"/>
</dbReference>
<comment type="catalytic activity">
    <reaction evidence="1">
        <text>ATP + protein L-histidine = ADP + protein N-phospho-L-histidine.</text>
        <dbReference type="EC" id="2.7.13.3"/>
    </reaction>
</comment>
<dbReference type="PANTHER" id="PTHR43304">
    <property type="entry name" value="PHYTOCHROME-LIKE PROTEIN CPH1"/>
    <property type="match status" value="1"/>
</dbReference>
<dbReference type="SMART" id="SM01012">
    <property type="entry name" value="ANTAR"/>
    <property type="match status" value="1"/>
</dbReference>
<dbReference type="GO" id="GO:0003723">
    <property type="term" value="F:RNA binding"/>
    <property type="evidence" value="ECO:0007669"/>
    <property type="project" value="InterPro"/>
</dbReference>
<keyword evidence="8" id="KW-1185">Reference proteome</keyword>
<dbReference type="GO" id="GO:0016787">
    <property type="term" value="F:hydrolase activity"/>
    <property type="evidence" value="ECO:0007669"/>
    <property type="project" value="UniProtKB-KW"/>
</dbReference>
<evidence type="ECO:0000256" key="2">
    <source>
        <dbReference type="ARBA" id="ARBA00012438"/>
    </source>
</evidence>
<evidence type="ECO:0000256" key="3">
    <source>
        <dbReference type="ARBA" id="ARBA00022553"/>
    </source>
</evidence>
<dbReference type="Proteomes" id="UP000326702">
    <property type="component" value="Chromosome"/>
</dbReference>
<evidence type="ECO:0000256" key="1">
    <source>
        <dbReference type="ARBA" id="ARBA00000085"/>
    </source>
</evidence>
<dbReference type="PROSITE" id="PS50921">
    <property type="entry name" value="ANTAR"/>
    <property type="match status" value="1"/>
</dbReference>
<dbReference type="RefSeq" id="WP_051136575.1">
    <property type="nucleotide sequence ID" value="NZ_BAABIH010000027.1"/>
</dbReference>
<evidence type="ECO:0000259" key="6">
    <source>
        <dbReference type="PROSITE" id="PS50921"/>
    </source>
</evidence>
<dbReference type="AlphaFoldDB" id="A0A5P9Q9V2"/>
<evidence type="ECO:0000313" key="7">
    <source>
        <dbReference type="EMBL" id="QFU98129.1"/>
    </source>
</evidence>
<dbReference type="GO" id="GO:0008168">
    <property type="term" value="F:methyltransferase activity"/>
    <property type="evidence" value="ECO:0007669"/>
    <property type="project" value="UniProtKB-KW"/>
</dbReference>